<proteinExistence type="predicted"/>
<protein>
    <submittedName>
        <fullName evidence="1">Uncharacterized protein</fullName>
    </submittedName>
</protein>
<feature type="non-terminal residue" evidence="1">
    <location>
        <position position="73"/>
    </location>
</feature>
<accession>A0ACB8QNG0</accession>
<reference evidence="1" key="1">
    <citation type="submission" date="2021-02" db="EMBL/GenBank/DDBJ databases">
        <authorList>
            <consortium name="DOE Joint Genome Institute"/>
            <person name="Ahrendt S."/>
            <person name="Looney B.P."/>
            <person name="Miyauchi S."/>
            <person name="Morin E."/>
            <person name="Drula E."/>
            <person name="Courty P.E."/>
            <person name="Chicoki N."/>
            <person name="Fauchery L."/>
            <person name="Kohler A."/>
            <person name="Kuo A."/>
            <person name="Labutti K."/>
            <person name="Pangilinan J."/>
            <person name="Lipzen A."/>
            <person name="Riley R."/>
            <person name="Andreopoulos W."/>
            <person name="He G."/>
            <person name="Johnson J."/>
            <person name="Barry K.W."/>
            <person name="Grigoriev I.V."/>
            <person name="Nagy L."/>
            <person name="Hibbett D."/>
            <person name="Henrissat B."/>
            <person name="Matheny P.B."/>
            <person name="Labbe J."/>
            <person name="Martin F."/>
        </authorList>
    </citation>
    <scope>NUCLEOTIDE SEQUENCE</scope>
    <source>
        <strain evidence="1">EC-137</strain>
    </source>
</reference>
<name>A0ACB8QNG0_9AGAM</name>
<comment type="caution">
    <text evidence="1">The sequence shown here is derived from an EMBL/GenBank/DDBJ whole genome shotgun (WGS) entry which is preliminary data.</text>
</comment>
<keyword evidence="2" id="KW-1185">Reference proteome</keyword>
<reference evidence="1" key="2">
    <citation type="journal article" date="2022" name="New Phytol.">
        <title>Evolutionary transition to the ectomycorrhizal habit in the genomes of a hyperdiverse lineage of mushroom-forming fungi.</title>
        <authorList>
            <person name="Looney B."/>
            <person name="Miyauchi S."/>
            <person name="Morin E."/>
            <person name="Drula E."/>
            <person name="Courty P.E."/>
            <person name="Kohler A."/>
            <person name="Kuo A."/>
            <person name="LaButti K."/>
            <person name="Pangilinan J."/>
            <person name="Lipzen A."/>
            <person name="Riley R."/>
            <person name="Andreopoulos W."/>
            <person name="He G."/>
            <person name="Johnson J."/>
            <person name="Nolan M."/>
            <person name="Tritt A."/>
            <person name="Barry K.W."/>
            <person name="Grigoriev I.V."/>
            <person name="Nagy L.G."/>
            <person name="Hibbett D."/>
            <person name="Henrissat B."/>
            <person name="Matheny P.B."/>
            <person name="Labbe J."/>
            <person name="Martin F.M."/>
        </authorList>
    </citation>
    <scope>NUCLEOTIDE SEQUENCE</scope>
    <source>
        <strain evidence="1">EC-137</strain>
    </source>
</reference>
<evidence type="ECO:0000313" key="2">
    <source>
        <dbReference type="Proteomes" id="UP000814128"/>
    </source>
</evidence>
<dbReference type="Proteomes" id="UP000814128">
    <property type="component" value="Unassembled WGS sequence"/>
</dbReference>
<dbReference type="EMBL" id="MU273530">
    <property type="protein sequence ID" value="KAI0033008.1"/>
    <property type="molecule type" value="Genomic_DNA"/>
</dbReference>
<sequence length="73" mass="8114">ISCLNDDVLSEIFLWQAAIEIPSPSSLGWIRITHVSRHWRAVALHVPLLWARSVCTLPAAFAVLLQRAKSAPL</sequence>
<feature type="non-terminal residue" evidence="1">
    <location>
        <position position="1"/>
    </location>
</feature>
<evidence type="ECO:0000313" key="1">
    <source>
        <dbReference type="EMBL" id="KAI0033008.1"/>
    </source>
</evidence>
<gene>
    <name evidence="1" type="ORF">K488DRAFT_14992</name>
</gene>
<organism evidence="1 2">
    <name type="scientific">Vararia minispora EC-137</name>
    <dbReference type="NCBI Taxonomy" id="1314806"/>
    <lineage>
        <taxon>Eukaryota</taxon>
        <taxon>Fungi</taxon>
        <taxon>Dikarya</taxon>
        <taxon>Basidiomycota</taxon>
        <taxon>Agaricomycotina</taxon>
        <taxon>Agaricomycetes</taxon>
        <taxon>Russulales</taxon>
        <taxon>Lachnocladiaceae</taxon>
        <taxon>Vararia</taxon>
    </lineage>
</organism>